<evidence type="ECO:0000313" key="1">
    <source>
        <dbReference type="EMBL" id="KIQ37137.1"/>
    </source>
</evidence>
<reference evidence="1 2" key="1">
    <citation type="submission" date="2014-12" db="EMBL/GenBank/DDBJ databases">
        <title>16Stimator: statistical estimation of ribosomal gene copy numbers from draft genome assemblies.</title>
        <authorList>
            <person name="Perisin M.A."/>
            <person name="Vetter M."/>
            <person name="Gilbert J.A."/>
            <person name="Bergelson J."/>
        </authorList>
    </citation>
    <scope>NUCLEOTIDE SEQUENCE [LARGE SCALE GENOMIC DNA]</scope>
    <source>
        <strain evidence="1 2">MEDvA23</strain>
    </source>
</reference>
<dbReference type="Proteomes" id="UP000032067">
    <property type="component" value="Unassembled WGS sequence"/>
</dbReference>
<protein>
    <submittedName>
        <fullName evidence="1">Uncharacterized protein</fullName>
    </submittedName>
</protein>
<comment type="caution">
    <text evidence="1">The sequence shown here is derived from an EMBL/GenBank/DDBJ whole genome shotgun (WGS) entry which is preliminary data.</text>
</comment>
<dbReference type="OrthoDB" id="8836529at2"/>
<name>A0A0D0LG33_VARPD</name>
<organism evidence="1 2">
    <name type="scientific">Variovorax paradoxus</name>
    <dbReference type="NCBI Taxonomy" id="34073"/>
    <lineage>
        <taxon>Bacteria</taxon>
        <taxon>Pseudomonadati</taxon>
        <taxon>Pseudomonadota</taxon>
        <taxon>Betaproteobacteria</taxon>
        <taxon>Burkholderiales</taxon>
        <taxon>Comamonadaceae</taxon>
        <taxon>Variovorax</taxon>
    </lineage>
</organism>
<sequence>MNPAAANPDAFLALLSHGLITDAQHDAVLAHPEAATLPPIPGPAHALAWMCVKGLVTQEEIDAAVERLEEASPPVATADDAADIAYDAEDLVEIGDRGITQEAVNALFNYGLVDAETRDMSFEETPLVGSVPAAPAATLAWMVIDGPLEKELFEATRAEVAAEPAFAMAADRARIVAEAQEEIEADEKSTGAWQAAAQGKRRRGTWLSRLVTLAVVGGFGWYFFAPEGVPACNADATRKTLQGLMLRASIDARTQGLREVGIPTLSGLREIGYRKDERIRGCMATMARGDETKSIAYTIGPASANDDKMTVRGANPAIVEARFGNLDAKGKPLYNAEPIGRAAAEKAFRDGVTAVQSSSPAAAMLQRQLERQRARQRSTAGLVVTDADREREIADFEPAGPCRVHEDGAGRVCPLVVEYTDSLLATIGRAQSLPLTGEFTFVQDNGTWRMSDDFAKRFTQAVTEARLISLGVTDAVAVPE</sequence>
<proteinExistence type="predicted"/>
<gene>
    <name evidence="1" type="ORF">RT97_00450</name>
</gene>
<evidence type="ECO:0000313" key="2">
    <source>
        <dbReference type="Proteomes" id="UP000032067"/>
    </source>
</evidence>
<dbReference type="AlphaFoldDB" id="A0A0D0LG33"/>
<dbReference type="EMBL" id="JXQQ01000003">
    <property type="protein sequence ID" value="KIQ37137.1"/>
    <property type="molecule type" value="Genomic_DNA"/>
</dbReference>
<dbReference type="RefSeq" id="WP_042576816.1">
    <property type="nucleotide sequence ID" value="NZ_JXQQ01000003.1"/>
</dbReference>
<accession>A0A0D0LG33</accession>